<dbReference type="Gene3D" id="3.40.630.30">
    <property type="match status" value="1"/>
</dbReference>
<dbReference type="InterPro" id="IPR000182">
    <property type="entry name" value="GNAT_dom"/>
</dbReference>
<reference evidence="4 5" key="1">
    <citation type="submission" date="2018-05" db="EMBL/GenBank/DDBJ databases">
        <title>Abyssibacter profundi OUC007T gen. nov., sp. nov, a marine bacterium isolated from seawater of the Mariana Trench.</title>
        <authorList>
            <person name="Zhou S."/>
        </authorList>
    </citation>
    <scope>NUCLEOTIDE SEQUENCE [LARGE SCALE GENOMIC DNA]</scope>
    <source>
        <strain evidence="4 5">OUC007</strain>
    </source>
</reference>
<dbReference type="EMBL" id="QEQK01000015">
    <property type="protein sequence ID" value="PWN54959.1"/>
    <property type="molecule type" value="Genomic_DNA"/>
</dbReference>
<dbReference type="PROSITE" id="PS51186">
    <property type="entry name" value="GNAT"/>
    <property type="match status" value="1"/>
</dbReference>
<dbReference type="SUPFAM" id="SSF55729">
    <property type="entry name" value="Acyl-CoA N-acyltransferases (Nat)"/>
    <property type="match status" value="1"/>
</dbReference>
<sequence>MLIRSFQPSDEPAVIALWQACDLIRPWNNPQLDIQRKLAVQPAMFLVAAADQRVMGTVMAGYEGHRGWINYLAVSPTERLQGIGRQLMQAAESALKAAGCPKINLQVRDGNDAALAFYERLGYGVDPVVSLGKRLLADDSHTADV</sequence>
<dbReference type="CDD" id="cd04301">
    <property type="entry name" value="NAT_SF"/>
    <property type="match status" value="1"/>
</dbReference>
<dbReference type="PANTHER" id="PTHR43877">
    <property type="entry name" value="AMINOALKYLPHOSPHONATE N-ACETYLTRANSFERASE-RELATED-RELATED"/>
    <property type="match status" value="1"/>
</dbReference>
<dbReference type="GO" id="GO:0016747">
    <property type="term" value="F:acyltransferase activity, transferring groups other than amino-acyl groups"/>
    <property type="evidence" value="ECO:0007669"/>
    <property type="project" value="InterPro"/>
</dbReference>
<proteinExistence type="predicted"/>
<gene>
    <name evidence="4" type="ORF">DEH80_14560</name>
</gene>
<accession>A0A383XQQ5</accession>
<dbReference type="AlphaFoldDB" id="A0A383XQQ5"/>
<dbReference type="RefSeq" id="WP_109721249.1">
    <property type="nucleotide sequence ID" value="NZ_QEQK01000015.1"/>
</dbReference>
<evidence type="ECO:0000259" key="3">
    <source>
        <dbReference type="PROSITE" id="PS51186"/>
    </source>
</evidence>
<evidence type="ECO:0000313" key="5">
    <source>
        <dbReference type="Proteomes" id="UP000251800"/>
    </source>
</evidence>
<evidence type="ECO:0000256" key="1">
    <source>
        <dbReference type="ARBA" id="ARBA00022679"/>
    </source>
</evidence>
<feature type="domain" description="N-acetyltransferase" evidence="3">
    <location>
        <begin position="1"/>
        <end position="144"/>
    </location>
</feature>
<comment type="caution">
    <text evidence="4">The sequence shown here is derived from an EMBL/GenBank/DDBJ whole genome shotgun (WGS) entry which is preliminary data.</text>
</comment>
<keyword evidence="1 4" id="KW-0808">Transferase</keyword>
<name>A0A383XQQ5_9GAMM</name>
<protein>
    <submittedName>
        <fullName evidence="4">GNAT family acetyltransferase</fullName>
    </submittedName>
</protein>
<dbReference type="NCBIfam" id="NF002959">
    <property type="entry name" value="PRK03624.1"/>
    <property type="match status" value="1"/>
</dbReference>
<evidence type="ECO:0000256" key="2">
    <source>
        <dbReference type="ARBA" id="ARBA00023315"/>
    </source>
</evidence>
<evidence type="ECO:0000313" key="4">
    <source>
        <dbReference type="EMBL" id="PWN54959.1"/>
    </source>
</evidence>
<keyword evidence="2" id="KW-0012">Acyltransferase</keyword>
<dbReference type="InterPro" id="IPR016181">
    <property type="entry name" value="Acyl_CoA_acyltransferase"/>
</dbReference>
<dbReference type="InterPro" id="IPR050832">
    <property type="entry name" value="Bact_Acetyltransf"/>
</dbReference>
<dbReference type="Pfam" id="PF00583">
    <property type="entry name" value="Acetyltransf_1"/>
    <property type="match status" value="1"/>
</dbReference>
<keyword evidence="5" id="KW-1185">Reference proteome</keyword>
<organism evidence="4 5">
    <name type="scientific">Abyssibacter profundi</name>
    <dbReference type="NCBI Taxonomy" id="2182787"/>
    <lineage>
        <taxon>Bacteria</taxon>
        <taxon>Pseudomonadati</taxon>
        <taxon>Pseudomonadota</taxon>
        <taxon>Gammaproteobacteria</taxon>
        <taxon>Chromatiales</taxon>
        <taxon>Oceanococcaceae</taxon>
        <taxon>Abyssibacter</taxon>
    </lineage>
</organism>
<dbReference type="OrthoDB" id="1821130at2"/>
<dbReference type="Proteomes" id="UP000251800">
    <property type="component" value="Unassembled WGS sequence"/>
</dbReference>